<evidence type="ECO:0000313" key="3">
    <source>
        <dbReference type="Proteomes" id="UP001176941"/>
    </source>
</evidence>
<gene>
    <name evidence="2" type="ORF">MRATA1EN1_LOCUS11066</name>
</gene>
<name>A0ABN8YQU2_RANTA</name>
<sequence length="104" mass="10792">MGAGAITPKPAAAKLLRAPVSFREKPVPPASPSLLLWLQPPPSPRPHQGSSSDVLSFGSQRTKPKPSRPCSVCAGAETREKNMCSNPGSPCALAARPVLISLSP</sequence>
<keyword evidence="3" id="KW-1185">Reference proteome</keyword>
<reference evidence="2" key="1">
    <citation type="submission" date="2023-04" db="EMBL/GenBank/DDBJ databases">
        <authorList>
            <consortium name="ELIXIR-Norway"/>
        </authorList>
    </citation>
    <scope>NUCLEOTIDE SEQUENCE [LARGE SCALE GENOMIC DNA]</scope>
</reference>
<organism evidence="2 3">
    <name type="scientific">Rangifer tarandus platyrhynchus</name>
    <name type="common">Svalbard reindeer</name>
    <dbReference type="NCBI Taxonomy" id="3082113"/>
    <lineage>
        <taxon>Eukaryota</taxon>
        <taxon>Metazoa</taxon>
        <taxon>Chordata</taxon>
        <taxon>Craniata</taxon>
        <taxon>Vertebrata</taxon>
        <taxon>Euteleostomi</taxon>
        <taxon>Mammalia</taxon>
        <taxon>Eutheria</taxon>
        <taxon>Laurasiatheria</taxon>
        <taxon>Artiodactyla</taxon>
        <taxon>Ruminantia</taxon>
        <taxon>Pecora</taxon>
        <taxon>Cervidae</taxon>
        <taxon>Odocoileinae</taxon>
        <taxon>Rangifer</taxon>
    </lineage>
</organism>
<accession>A0ABN8YQU2</accession>
<evidence type="ECO:0000256" key="1">
    <source>
        <dbReference type="SAM" id="MobiDB-lite"/>
    </source>
</evidence>
<dbReference type="EMBL" id="OX459956">
    <property type="protein sequence ID" value="CAI9162104.1"/>
    <property type="molecule type" value="Genomic_DNA"/>
</dbReference>
<proteinExistence type="predicted"/>
<feature type="region of interest" description="Disordered" evidence="1">
    <location>
        <begin position="23"/>
        <end position="70"/>
    </location>
</feature>
<protein>
    <submittedName>
        <fullName evidence="2">Uncharacterized protein</fullName>
    </submittedName>
</protein>
<evidence type="ECO:0000313" key="2">
    <source>
        <dbReference type="EMBL" id="CAI9162104.1"/>
    </source>
</evidence>
<dbReference type="Proteomes" id="UP001176941">
    <property type="component" value="Chromosome 20"/>
</dbReference>